<evidence type="ECO:0000256" key="12">
    <source>
        <dbReference type="SAM" id="Phobius"/>
    </source>
</evidence>
<evidence type="ECO:0000256" key="9">
    <source>
        <dbReference type="ARBA" id="ARBA00022840"/>
    </source>
</evidence>
<dbReference type="InterPro" id="IPR011712">
    <property type="entry name" value="Sig_transdc_His_kin_sub3_dim/P"/>
</dbReference>
<evidence type="ECO:0000256" key="3">
    <source>
        <dbReference type="ARBA" id="ARBA00012438"/>
    </source>
</evidence>
<keyword evidence="12" id="KW-0472">Membrane</keyword>
<accession>A0ABN1GEF4</accession>
<evidence type="ECO:0000313" key="14">
    <source>
        <dbReference type="EMBL" id="GAA0609787.1"/>
    </source>
</evidence>
<feature type="domain" description="HAMP" evidence="13">
    <location>
        <begin position="63"/>
        <end position="117"/>
    </location>
</feature>
<gene>
    <name evidence="14" type="ORF">GCM10009547_09840</name>
</gene>
<evidence type="ECO:0000256" key="7">
    <source>
        <dbReference type="ARBA" id="ARBA00022741"/>
    </source>
</evidence>
<dbReference type="InterPro" id="IPR003594">
    <property type="entry name" value="HATPase_dom"/>
</dbReference>
<keyword evidence="11" id="KW-0902">Two-component regulatory system</keyword>
<name>A0ABN1GEF4_9ACTN</name>
<evidence type="ECO:0000256" key="10">
    <source>
        <dbReference type="ARBA" id="ARBA00022989"/>
    </source>
</evidence>
<evidence type="ECO:0000256" key="4">
    <source>
        <dbReference type="ARBA" id="ARBA00022553"/>
    </source>
</evidence>
<dbReference type="Gene3D" id="3.30.565.10">
    <property type="entry name" value="Histidine kinase-like ATPase, C-terminal domain"/>
    <property type="match status" value="1"/>
</dbReference>
<keyword evidence="5" id="KW-0808">Transferase</keyword>
<evidence type="ECO:0000256" key="1">
    <source>
        <dbReference type="ARBA" id="ARBA00000085"/>
    </source>
</evidence>
<evidence type="ECO:0000313" key="15">
    <source>
        <dbReference type="Proteomes" id="UP001500957"/>
    </source>
</evidence>
<evidence type="ECO:0000256" key="11">
    <source>
        <dbReference type="ARBA" id="ARBA00023012"/>
    </source>
</evidence>
<dbReference type="Proteomes" id="UP001500957">
    <property type="component" value="Unassembled WGS sequence"/>
</dbReference>
<evidence type="ECO:0000256" key="8">
    <source>
        <dbReference type="ARBA" id="ARBA00022777"/>
    </source>
</evidence>
<feature type="transmembrane region" description="Helical" evidence="12">
    <location>
        <begin position="9"/>
        <end position="33"/>
    </location>
</feature>
<comment type="catalytic activity">
    <reaction evidence="1">
        <text>ATP + protein L-histidine = ADP + protein N-phospho-L-histidine.</text>
        <dbReference type="EC" id="2.7.13.3"/>
    </reaction>
</comment>
<keyword evidence="6 12" id="KW-0812">Transmembrane</keyword>
<dbReference type="SMART" id="SM00387">
    <property type="entry name" value="HATPase_c"/>
    <property type="match status" value="1"/>
</dbReference>
<comment type="subcellular location">
    <subcellularLocation>
        <location evidence="2">Membrane</location>
    </subcellularLocation>
</comment>
<sequence>MRKSFDLPLFWRVIAINGAVFVVGTAALALSPATVSTRVVFSEAIVLAVGLTVMLVTNGLLLHNRLAPLDRLSRQMSSVDLLRPGQRVSPADAGSGGVAALVASYNAMLDRLEAERSASAAAALAATEAERARIARELHDEIGQSLTVVLLGLKRVADQAPPQLSEELELIQDSARASLDEVRRVARRLRPGVLDDLGLLSALAALASEFTENTGLPVRRGFAPGLPALDPQAELVVYRVAQEGLTNAARHSGASRVELSLSRQGDAVVLRVADDGHGLRGAEDGAGIRGMRERALLVGADLRVGSRSGGGTEVRMVVPVRPRAEVG</sequence>
<reference evidence="14 15" key="1">
    <citation type="journal article" date="2019" name="Int. J. Syst. Evol. Microbiol.">
        <title>The Global Catalogue of Microorganisms (GCM) 10K type strain sequencing project: providing services to taxonomists for standard genome sequencing and annotation.</title>
        <authorList>
            <consortium name="The Broad Institute Genomics Platform"/>
            <consortium name="The Broad Institute Genome Sequencing Center for Infectious Disease"/>
            <person name="Wu L."/>
            <person name="Ma J."/>
        </authorList>
    </citation>
    <scope>NUCLEOTIDE SEQUENCE [LARGE SCALE GENOMIC DNA]</scope>
    <source>
        <strain evidence="14 15">JCM 10671</strain>
    </source>
</reference>
<dbReference type="EC" id="2.7.13.3" evidence="3"/>
<keyword evidence="7" id="KW-0547">Nucleotide-binding</keyword>
<dbReference type="Gene3D" id="1.20.5.1930">
    <property type="match status" value="1"/>
</dbReference>
<keyword evidence="15" id="KW-1185">Reference proteome</keyword>
<dbReference type="Pfam" id="PF02518">
    <property type="entry name" value="HATPase_c"/>
    <property type="match status" value="1"/>
</dbReference>
<evidence type="ECO:0000259" key="13">
    <source>
        <dbReference type="PROSITE" id="PS50885"/>
    </source>
</evidence>
<proteinExistence type="predicted"/>
<dbReference type="Pfam" id="PF07730">
    <property type="entry name" value="HisKA_3"/>
    <property type="match status" value="1"/>
</dbReference>
<dbReference type="EMBL" id="BAAAHE010000007">
    <property type="protein sequence ID" value="GAA0609787.1"/>
    <property type="molecule type" value="Genomic_DNA"/>
</dbReference>
<dbReference type="InterPro" id="IPR003660">
    <property type="entry name" value="HAMP_dom"/>
</dbReference>
<dbReference type="InterPro" id="IPR050482">
    <property type="entry name" value="Sensor_HK_TwoCompSys"/>
</dbReference>
<dbReference type="SUPFAM" id="SSF55874">
    <property type="entry name" value="ATPase domain of HSP90 chaperone/DNA topoisomerase II/histidine kinase"/>
    <property type="match status" value="1"/>
</dbReference>
<evidence type="ECO:0000256" key="5">
    <source>
        <dbReference type="ARBA" id="ARBA00022679"/>
    </source>
</evidence>
<dbReference type="PANTHER" id="PTHR24421">
    <property type="entry name" value="NITRATE/NITRITE SENSOR PROTEIN NARX-RELATED"/>
    <property type="match status" value="1"/>
</dbReference>
<dbReference type="PROSITE" id="PS50885">
    <property type="entry name" value="HAMP"/>
    <property type="match status" value="1"/>
</dbReference>
<keyword evidence="4" id="KW-0597">Phosphoprotein</keyword>
<evidence type="ECO:0000256" key="2">
    <source>
        <dbReference type="ARBA" id="ARBA00004370"/>
    </source>
</evidence>
<keyword evidence="8 14" id="KW-0418">Kinase</keyword>
<keyword evidence="9" id="KW-0067">ATP-binding</keyword>
<dbReference type="GO" id="GO:0016301">
    <property type="term" value="F:kinase activity"/>
    <property type="evidence" value="ECO:0007669"/>
    <property type="project" value="UniProtKB-KW"/>
</dbReference>
<comment type="caution">
    <text evidence="14">The sequence shown here is derived from an EMBL/GenBank/DDBJ whole genome shotgun (WGS) entry which is preliminary data.</text>
</comment>
<dbReference type="InterPro" id="IPR036890">
    <property type="entry name" value="HATPase_C_sf"/>
</dbReference>
<feature type="transmembrane region" description="Helical" evidence="12">
    <location>
        <begin position="39"/>
        <end position="62"/>
    </location>
</feature>
<organism evidence="14 15">
    <name type="scientific">Sporichthya brevicatena</name>
    <dbReference type="NCBI Taxonomy" id="171442"/>
    <lineage>
        <taxon>Bacteria</taxon>
        <taxon>Bacillati</taxon>
        <taxon>Actinomycetota</taxon>
        <taxon>Actinomycetes</taxon>
        <taxon>Sporichthyales</taxon>
        <taxon>Sporichthyaceae</taxon>
        <taxon>Sporichthya</taxon>
    </lineage>
</organism>
<dbReference type="CDD" id="cd16917">
    <property type="entry name" value="HATPase_UhpB-NarQ-NarX-like"/>
    <property type="match status" value="1"/>
</dbReference>
<dbReference type="SMART" id="SM00304">
    <property type="entry name" value="HAMP"/>
    <property type="match status" value="1"/>
</dbReference>
<evidence type="ECO:0000256" key="6">
    <source>
        <dbReference type="ARBA" id="ARBA00022692"/>
    </source>
</evidence>
<keyword evidence="10 12" id="KW-1133">Transmembrane helix</keyword>
<protein>
    <recommendedName>
        <fullName evidence="3">histidine kinase</fullName>
        <ecNumber evidence="3">2.7.13.3</ecNumber>
    </recommendedName>
</protein>
<dbReference type="PANTHER" id="PTHR24421:SF10">
    <property type="entry name" value="NITRATE_NITRITE SENSOR PROTEIN NARQ"/>
    <property type="match status" value="1"/>
</dbReference>